<name>A0A7C8Z829_OPUST</name>
<reference evidence="1" key="1">
    <citation type="journal article" date="2013" name="J. Plant Res.">
        <title>Effect of fungi and light on seed germination of three Opuntia species from semiarid lands of central Mexico.</title>
        <authorList>
            <person name="Delgado-Sanchez P."/>
            <person name="Jimenez-Bremont J.F."/>
            <person name="Guerrero-Gonzalez Mde L."/>
            <person name="Flores J."/>
        </authorList>
    </citation>
    <scope>NUCLEOTIDE SEQUENCE</scope>
    <source>
        <tissue evidence="1">Cladode</tissue>
    </source>
</reference>
<sequence length="138" mass="15568">MYSVIIDKRGGFMQAPRNNITFGCRRRLRIDISLQKSSMFSGVRSCSRKTLIATSVPFQIPRNTSPKKPIPTRVPTVNSEKSIFHSSYGSRDLWNVCAPTILFHVETISSLGLCSDLKFLSKFRMLYPCGDEGKDIAF</sequence>
<reference evidence="1" key="2">
    <citation type="submission" date="2020-07" db="EMBL/GenBank/DDBJ databases">
        <authorList>
            <person name="Vera ALvarez R."/>
            <person name="Arias-Moreno D.M."/>
            <person name="Jimenez-Jacinto V."/>
            <person name="Jimenez-Bremont J.F."/>
            <person name="Swaminathan K."/>
            <person name="Moose S.P."/>
            <person name="Guerrero-Gonzalez M.L."/>
            <person name="Marino-Ramirez L."/>
            <person name="Landsman D."/>
            <person name="Rodriguez-Kessler M."/>
            <person name="Delgado-Sanchez P."/>
        </authorList>
    </citation>
    <scope>NUCLEOTIDE SEQUENCE</scope>
    <source>
        <tissue evidence="1">Cladode</tissue>
    </source>
</reference>
<dbReference type="EMBL" id="GISG01100485">
    <property type="protein sequence ID" value="MBA4636494.1"/>
    <property type="molecule type" value="Transcribed_RNA"/>
</dbReference>
<dbReference type="AlphaFoldDB" id="A0A7C8Z829"/>
<proteinExistence type="predicted"/>
<protein>
    <submittedName>
        <fullName evidence="1">Uncharacterized protein</fullName>
    </submittedName>
</protein>
<accession>A0A7C8Z829</accession>
<organism evidence="1">
    <name type="scientific">Opuntia streptacantha</name>
    <name type="common">Prickly pear cactus</name>
    <name type="synonym">Opuntia cardona</name>
    <dbReference type="NCBI Taxonomy" id="393608"/>
    <lineage>
        <taxon>Eukaryota</taxon>
        <taxon>Viridiplantae</taxon>
        <taxon>Streptophyta</taxon>
        <taxon>Embryophyta</taxon>
        <taxon>Tracheophyta</taxon>
        <taxon>Spermatophyta</taxon>
        <taxon>Magnoliopsida</taxon>
        <taxon>eudicotyledons</taxon>
        <taxon>Gunneridae</taxon>
        <taxon>Pentapetalae</taxon>
        <taxon>Caryophyllales</taxon>
        <taxon>Cactineae</taxon>
        <taxon>Cactaceae</taxon>
        <taxon>Opuntioideae</taxon>
        <taxon>Opuntia</taxon>
    </lineage>
</organism>
<evidence type="ECO:0000313" key="1">
    <source>
        <dbReference type="EMBL" id="MBA4636494.1"/>
    </source>
</evidence>